<feature type="domain" description="NmrA-like" evidence="4">
    <location>
        <begin position="2"/>
        <end position="250"/>
    </location>
</feature>
<dbReference type="CDD" id="cd05259">
    <property type="entry name" value="PCBER_SDR_a"/>
    <property type="match status" value="1"/>
</dbReference>
<dbReference type="PANTHER" id="PTHR47706:SF6">
    <property type="entry name" value="NMRA-LIKE FAMILY PROTEIN (AFU_ORTHOLOGUE AFUA_6G00280)"/>
    <property type="match status" value="1"/>
</dbReference>
<dbReference type="InterPro" id="IPR008030">
    <property type="entry name" value="NmrA-like"/>
</dbReference>
<organism evidence="6 7">
    <name type="scientific">Fusarium mexicanum</name>
    <dbReference type="NCBI Taxonomy" id="751941"/>
    <lineage>
        <taxon>Eukaryota</taxon>
        <taxon>Fungi</taxon>
        <taxon>Dikarya</taxon>
        <taxon>Ascomycota</taxon>
        <taxon>Pezizomycotina</taxon>
        <taxon>Sordariomycetes</taxon>
        <taxon>Hypocreomycetidae</taxon>
        <taxon>Hypocreales</taxon>
        <taxon>Nectriaceae</taxon>
        <taxon>Fusarium</taxon>
        <taxon>Fusarium fujikuroi species complex</taxon>
    </lineage>
</organism>
<proteinExistence type="inferred from homology"/>
<protein>
    <submittedName>
        <fullName evidence="6">Isoflavone reductase P3</fullName>
    </submittedName>
</protein>
<evidence type="ECO:0000313" key="6">
    <source>
        <dbReference type="EMBL" id="KAF5534111.1"/>
    </source>
</evidence>
<dbReference type="InterPro" id="IPR016040">
    <property type="entry name" value="NAD(P)-bd_dom"/>
</dbReference>
<name>A0A8H5ML37_9HYPO</name>
<keyword evidence="3" id="KW-0560">Oxidoreductase</keyword>
<dbReference type="GO" id="GO:0016491">
    <property type="term" value="F:oxidoreductase activity"/>
    <property type="evidence" value="ECO:0007669"/>
    <property type="project" value="UniProtKB-KW"/>
</dbReference>
<dbReference type="EMBL" id="JAAOAM010000311">
    <property type="protein sequence ID" value="KAF5534111.1"/>
    <property type="molecule type" value="Genomic_DNA"/>
</dbReference>
<evidence type="ECO:0000256" key="3">
    <source>
        <dbReference type="ARBA" id="ARBA00023002"/>
    </source>
</evidence>
<evidence type="ECO:0000256" key="2">
    <source>
        <dbReference type="ARBA" id="ARBA00022857"/>
    </source>
</evidence>
<evidence type="ECO:0000313" key="7">
    <source>
        <dbReference type="Proteomes" id="UP000522262"/>
    </source>
</evidence>
<dbReference type="Pfam" id="PF13460">
    <property type="entry name" value="NAD_binding_10"/>
    <property type="match status" value="1"/>
</dbReference>
<comment type="caution">
    <text evidence="6">The sequence shown here is derived from an EMBL/GenBank/DDBJ whole genome shotgun (WGS) entry which is preliminary data.</text>
</comment>
<sequence length="661" mass="72534">MKVAILGATGETGASILNALLESTELRYEITALVRPSSMEKPEALALKEKGINVVAADLSGPEDELARVLDGIDTLISAISATGLLAQIPLINAAQAAGVKRFLPCCFALIMPPAGILKLRDIMGKKEQVINHVKKVKLPYAIVDVGYWYQLMLPRLPSGRIDYALPVTLGCIPGAGNTPSAFTDLPDVGRWVARIIADPQTLNKMVFAYNTVLTMNQAYDMLEKASGEKTERNYISEAAVMEGVARAEVDCPSPDSFDYFEVVKYQYFNALGIRGYNTPEYARYLGYVDATELYPDMKVTTPEAYCERLLSGNATMIYQQLMSAAHSRSQNRRAMKSAKGILKAEDFTAHNFRSTIVGMESVTTLDRVSKMSTHITVLPASTKVGKETIHLLLASPANPTICGIYRDTSKAPDEYTSHPNFNAVKGDVASEESLNFGNSNAVLYVPPPTYENIDQREWAKQTANNVKGALKKSGVKRLVVLSGLGSNNDHGIKDSVPEVTILQSTHFQEEFEYMFQMPLGDPPTISSWIAPRYFKIPIVSLKDVGEVCANNLLSNLESPSPQVLKIFGPRAYSSIDLRDMFEEITGNKVELSLAQGEDLEAFFRQILPEHCIADFMEMIESSLPGGLIAKEYGADEHTVTGRVDMLEVFGGLKEKYGCSK</sequence>
<reference evidence="6 7" key="1">
    <citation type="submission" date="2020-05" db="EMBL/GenBank/DDBJ databases">
        <title>Identification and distribution of gene clusters putatively required for synthesis of sphingolipid metabolism inhibitors in phylogenetically diverse species of the filamentous fungus Fusarium.</title>
        <authorList>
            <person name="Kim H.-S."/>
            <person name="Busman M."/>
            <person name="Brown D.W."/>
            <person name="Divon H."/>
            <person name="Uhlig S."/>
            <person name="Proctor R.H."/>
        </authorList>
    </citation>
    <scope>NUCLEOTIDE SEQUENCE [LARGE SCALE GENOMIC DNA]</scope>
    <source>
        <strain evidence="6 7">NRRL 53147</strain>
    </source>
</reference>
<dbReference type="Gene3D" id="3.40.50.720">
    <property type="entry name" value="NAD(P)-binding Rossmann-like Domain"/>
    <property type="match status" value="2"/>
</dbReference>
<dbReference type="AlphaFoldDB" id="A0A8H5ML37"/>
<evidence type="ECO:0000259" key="4">
    <source>
        <dbReference type="Pfam" id="PF05368"/>
    </source>
</evidence>
<dbReference type="PANTHER" id="PTHR47706">
    <property type="entry name" value="NMRA-LIKE FAMILY PROTEIN"/>
    <property type="match status" value="1"/>
</dbReference>
<keyword evidence="2" id="KW-0521">NADP</keyword>
<dbReference type="Pfam" id="PF05368">
    <property type="entry name" value="NmrA"/>
    <property type="match status" value="1"/>
</dbReference>
<dbReference type="InterPro" id="IPR036291">
    <property type="entry name" value="NAD(P)-bd_dom_sf"/>
</dbReference>
<accession>A0A8H5ML37</accession>
<feature type="domain" description="NAD(P)-binding" evidence="5">
    <location>
        <begin position="381"/>
        <end position="490"/>
    </location>
</feature>
<comment type="similarity">
    <text evidence="1">Belongs to the NmrA-type oxidoreductase family. Isoflavone reductase subfamily.</text>
</comment>
<keyword evidence="7" id="KW-1185">Reference proteome</keyword>
<evidence type="ECO:0000256" key="1">
    <source>
        <dbReference type="ARBA" id="ARBA00005725"/>
    </source>
</evidence>
<gene>
    <name evidence="6" type="ORF">FMEXI_11457</name>
</gene>
<dbReference type="SUPFAM" id="SSF51735">
    <property type="entry name" value="NAD(P)-binding Rossmann-fold domains"/>
    <property type="match status" value="2"/>
</dbReference>
<dbReference type="Proteomes" id="UP000522262">
    <property type="component" value="Unassembled WGS sequence"/>
</dbReference>
<dbReference type="Gene3D" id="3.90.25.10">
    <property type="entry name" value="UDP-galactose 4-epimerase, domain 1"/>
    <property type="match status" value="2"/>
</dbReference>
<dbReference type="InterPro" id="IPR045312">
    <property type="entry name" value="PCBER-like"/>
</dbReference>
<evidence type="ECO:0000259" key="5">
    <source>
        <dbReference type="Pfam" id="PF13460"/>
    </source>
</evidence>
<dbReference type="InterPro" id="IPR051609">
    <property type="entry name" value="NmrA/Isoflavone_reductase-like"/>
</dbReference>